<protein>
    <submittedName>
        <fullName evidence="1">Uncharacterized protein</fullName>
    </submittedName>
</protein>
<name>A0AA35QPP3_9SAUR</name>
<dbReference type="Proteomes" id="UP001178461">
    <property type="component" value="Unassembled WGS sequence"/>
</dbReference>
<evidence type="ECO:0000313" key="1">
    <source>
        <dbReference type="EMBL" id="CAI7934816.1"/>
    </source>
</evidence>
<evidence type="ECO:0000313" key="2">
    <source>
        <dbReference type="Proteomes" id="UP001178461"/>
    </source>
</evidence>
<keyword evidence="2" id="KW-1185">Reference proteome</keyword>
<comment type="caution">
    <text evidence="1">The sequence shown here is derived from an EMBL/GenBank/DDBJ whole genome shotgun (WGS) entry which is preliminary data.</text>
</comment>
<sequence length="102" mass="11076">MRGTDKGWYMSISEHNAASACEHHACYSMAKTGLNRSFTLELSHGSHVVPRWRSPASSSGAWCPLLAYTGRVLGAFQVIFSSLASVALDNVQFRNCGPQTEA</sequence>
<proteinExistence type="predicted"/>
<organism evidence="1 2">
    <name type="scientific">Podarcis lilfordi</name>
    <name type="common">Lilford's wall lizard</name>
    <dbReference type="NCBI Taxonomy" id="74358"/>
    <lineage>
        <taxon>Eukaryota</taxon>
        <taxon>Metazoa</taxon>
        <taxon>Chordata</taxon>
        <taxon>Craniata</taxon>
        <taxon>Vertebrata</taxon>
        <taxon>Euteleostomi</taxon>
        <taxon>Lepidosauria</taxon>
        <taxon>Squamata</taxon>
        <taxon>Bifurcata</taxon>
        <taxon>Unidentata</taxon>
        <taxon>Episquamata</taxon>
        <taxon>Laterata</taxon>
        <taxon>Lacertibaenia</taxon>
        <taxon>Lacertidae</taxon>
        <taxon>Podarcis</taxon>
    </lineage>
</organism>
<reference evidence="1" key="1">
    <citation type="submission" date="2022-12" db="EMBL/GenBank/DDBJ databases">
        <authorList>
            <person name="Alioto T."/>
            <person name="Alioto T."/>
            <person name="Gomez Garrido J."/>
        </authorList>
    </citation>
    <scope>NUCLEOTIDE SEQUENCE</scope>
</reference>
<dbReference type="AlphaFoldDB" id="A0AA35QPP3"/>
<dbReference type="EMBL" id="CANTUW010000004">
    <property type="protein sequence ID" value="CAI7934816.1"/>
    <property type="molecule type" value="Genomic_DNA"/>
</dbReference>
<gene>
    <name evidence="1" type="ORF">PODLI_1B010473</name>
</gene>
<accession>A0AA35QPP3</accession>